<dbReference type="AlphaFoldDB" id="A0A9N7VGM0"/>
<protein>
    <submittedName>
        <fullName evidence="1">Uncharacterized protein</fullName>
    </submittedName>
</protein>
<dbReference type="Proteomes" id="UP001153269">
    <property type="component" value="Unassembled WGS sequence"/>
</dbReference>
<accession>A0A9N7VGM0</accession>
<keyword evidence="2" id="KW-1185">Reference proteome</keyword>
<organism evidence="1 2">
    <name type="scientific">Pleuronectes platessa</name>
    <name type="common">European plaice</name>
    <dbReference type="NCBI Taxonomy" id="8262"/>
    <lineage>
        <taxon>Eukaryota</taxon>
        <taxon>Metazoa</taxon>
        <taxon>Chordata</taxon>
        <taxon>Craniata</taxon>
        <taxon>Vertebrata</taxon>
        <taxon>Euteleostomi</taxon>
        <taxon>Actinopterygii</taxon>
        <taxon>Neopterygii</taxon>
        <taxon>Teleostei</taxon>
        <taxon>Neoteleostei</taxon>
        <taxon>Acanthomorphata</taxon>
        <taxon>Carangaria</taxon>
        <taxon>Pleuronectiformes</taxon>
        <taxon>Pleuronectoidei</taxon>
        <taxon>Pleuronectidae</taxon>
        <taxon>Pleuronectes</taxon>
    </lineage>
</organism>
<gene>
    <name evidence="1" type="ORF">PLEPLA_LOCUS36819</name>
</gene>
<name>A0A9N7VGM0_PLEPL</name>
<reference evidence="1" key="1">
    <citation type="submission" date="2020-03" db="EMBL/GenBank/DDBJ databases">
        <authorList>
            <person name="Weist P."/>
        </authorList>
    </citation>
    <scope>NUCLEOTIDE SEQUENCE</scope>
</reference>
<sequence>MRTLLNSLGVSSLWDSLCLSCFFTRTIRVWSGLPGSTETMFCRNQTTRATVARGSALEMEIRRGKFRKSVFLDSSQPQGVLACRTIAGVQGEMPGKSLPLRRPFSSNKARPLELSAWRPAWSSHITPISSS</sequence>
<evidence type="ECO:0000313" key="1">
    <source>
        <dbReference type="EMBL" id="CAB1449139.1"/>
    </source>
</evidence>
<proteinExistence type="predicted"/>
<evidence type="ECO:0000313" key="2">
    <source>
        <dbReference type="Proteomes" id="UP001153269"/>
    </source>
</evidence>
<comment type="caution">
    <text evidence="1">The sequence shown here is derived from an EMBL/GenBank/DDBJ whole genome shotgun (WGS) entry which is preliminary data.</text>
</comment>
<dbReference type="EMBL" id="CADEAL010004003">
    <property type="protein sequence ID" value="CAB1449139.1"/>
    <property type="molecule type" value="Genomic_DNA"/>
</dbReference>